<dbReference type="EMBL" id="JARKIK010000078">
    <property type="protein sequence ID" value="KAK8726922.1"/>
    <property type="molecule type" value="Genomic_DNA"/>
</dbReference>
<sequence>EYGESWDTMDTIFNESRDNTSLQICDEEGTHCMYVLPNLPPESAQQQSTQQHSANQLVIVLDFVQRYTVAMESLLLDQTLHENVFASQMAEIHANLEGLIDSLINSVIMCDLQPYEAIVANLSVRMYKGGDTVIRAERGFRTLRQVRRGLQYIIDIFGTRSLIPKS</sequence>
<evidence type="ECO:0000313" key="1">
    <source>
        <dbReference type="EMBL" id="KAK8726922.1"/>
    </source>
</evidence>
<proteinExistence type="predicted"/>
<gene>
    <name evidence="1" type="ORF">OTU49_010134</name>
</gene>
<dbReference type="Proteomes" id="UP001445076">
    <property type="component" value="Unassembled WGS sequence"/>
</dbReference>
<feature type="non-terminal residue" evidence="1">
    <location>
        <position position="1"/>
    </location>
</feature>
<accession>A0AAW0W9M4</accession>
<protein>
    <submittedName>
        <fullName evidence="1">Uncharacterized protein</fullName>
    </submittedName>
</protein>
<name>A0AAW0W9M4_CHEQU</name>
<evidence type="ECO:0000313" key="2">
    <source>
        <dbReference type="Proteomes" id="UP001445076"/>
    </source>
</evidence>
<comment type="caution">
    <text evidence="1">The sequence shown here is derived from an EMBL/GenBank/DDBJ whole genome shotgun (WGS) entry which is preliminary data.</text>
</comment>
<reference evidence="1 2" key="1">
    <citation type="journal article" date="2024" name="BMC Genomics">
        <title>Genome assembly of redclaw crayfish (Cherax quadricarinatus) provides insights into its immune adaptation and hypoxia tolerance.</title>
        <authorList>
            <person name="Liu Z."/>
            <person name="Zheng J."/>
            <person name="Li H."/>
            <person name="Fang K."/>
            <person name="Wang S."/>
            <person name="He J."/>
            <person name="Zhou D."/>
            <person name="Weng S."/>
            <person name="Chi M."/>
            <person name="Gu Z."/>
            <person name="He J."/>
            <person name="Li F."/>
            <person name="Wang M."/>
        </authorList>
    </citation>
    <scope>NUCLEOTIDE SEQUENCE [LARGE SCALE GENOMIC DNA]</scope>
    <source>
        <strain evidence="1">ZL_2023a</strain>
    </source>
</reference>
<dbReference type="AlphaFoldDB" id="A0AAW0W9M4"/>
<keyword evidence="2" id="KW-1185">Reference proteome</keyword>
<organism evidence="1 2">
    <name type="scientific">Cherax quadricarinatus</name>
    <name type="common">Australian red claw crayfish</name>
    <dbReference type="NCBI Taxonomy" id="27406"/>
    <lineage>
        <taxon>Eukaryota</taxon>
        <taxon>Metazoa</taxon>
        <taxon>Ecdysozoa</taxon>
        <taxon>Arthropoda</taxon>
        <taxon>Crustacea</taxon>
        <taxon>Multicrustacea</taxon>
        <taxon>Malacostraca</taxon>
        <taxon>Eumalacostraca</taxon>
        <taxon>Eucarida</taxon>
        <taxon>Decapoda</taxon>
        <taxon>Pleocyemata</taxon>
        <taxon>Astacidea</taxon>
        <taxon>Parastacoidea</taxon>
        <taxon>Parastacidae</taxon>
        <taxon>Cherax</taxon>
    </lineage>
</organism>